<evidence type="ECO:0000256" key="2">
    <source>
        <dbReference type="ARBA" id="ARBA00022502"/>
    </source>
</evidence>
<evidence type="ECO:0000313" key="9">
    <source>
        <dbReference type="Proteomes" id="UP000054097"/>
    </source>
</evidence>
<evidence type="ECO:0000256" key="5">
    <source>
        <dbReference type="ARBA" id="ARBA00022989"/>
    </source>
</evidence>
<dbReference type="InterPro" id="IPR007217">
    <property type="entry name" value="Per1-like"/>
</dbReference>
<feature type="transmembrane region" description="Helical" evidence="7">
    <location>
        <begin position="130"/>
        <end position="150"/>
    </location>
</feature>
<proteinExistence type="inferred from homology"/>
<evidence type="ECO:0000256" key="1">
    <source>
        <dbReference type="ARBA" id="ARBA00004127"/>
    </source>
</evidence>
<keyword evidence="9" id="KW-1185">Reference proteome</keyword>
<reference evidence="8 9" key="1">
    <citation type="submission" date="2014-04" db="EMBL/GenBank/DDBJ databases">
        <authorList>
            <consortium name="DOE Joint Genome Institute"/>
            <person name="Kuo A."/>
            <person name="Zuccaro A."/>
            <person name="Kohler A."/>
            <person name="Nagy L.G."/>
            <person name="Floudas D."/>
            <person name="Copeland A."/>
            <person name="Barry K.W."/>
            <person name="Cichocki N."/>
            <person name="Veneault-Fourrey C."/>
            <person name="LaButti K."/>
            <person name="Lindquist E.A."/>
            <person name="Lipzen A."/>
            <person name="Lundell T."/>
            <person name="Morin E."/>
            <person name="Murat C."/>
            <person name="Sun H."/>
            <person name="Tunlid A."/>
            <person name="Henrissat B."/>
            <person name="Grigoriev I.V."/>
            <person name="Hibbett D.S."/>
            <person name="Martin F."/>
            <person name="Nordberg H.P."/>
            <person name="Cantor M.N."/>
            <person name="Hua S.X."/>
        </authorList>
    </citation>
    <scope>NUCLEOTIDE SEQUENCE [LARGE SCALE GENOMIC DNA]</scope>
    <source>
        <strain evidence="8 9">MAFF 305830</strain>
    </source>
</reference>
<comment type="function">
    <text evidence="7">Involved in the lipid remodeling steps of GPI-anchor maturation.</text>
</comment>
<dbReference type="STRING" id="933852.A0A0C3BHE1"/>
<feature type="transmembrane region" description="Helical" evidence="7">
    <location>
        <begin position="198"/>
        <end position="218"/>
    </location>
</feature>
<dbReference type="GO" id="GO:0005789">
    <property type="term" value="C:endoplasmic reticulum membrane"/>
    <property type="evidence" value="ECO:0007669"/>
    <property type="project" value="UniProtKB-SubCell"/>
</dbReference>
<evidence type="ECO:0000256" key="4">
    <source>
        <dbReference type="ARBA" id="ARBA00022729"/>
    </source>
</evidence>
<evidence type="ECO:0000313" key="8">
    <source>
        <dbReference type="EMBL" id="KIM30891.1"/>
    </source>
</evidence>
<keyword evidence="2 7" id="KW-0337">GPI-anchor biosynthesis</keyword>
<accession>A0A0C3BHE1</accession>
<feature type="transmembrane region" description="Helical" evidence="7">
    <location>
        <begin position="156"/>
        <end position="177"/>
    </location>
</feature>
<evidence type="ECO:0000256" key="6">
    <source>
        <dbReference type="ARBA" id="ARBA00023136"/>
    </source>
</evidence>
<reference evidence="9" key="2">
    <citation type="submission" date="2015-01" db="EMBL/GenBank/DDBJ databases">
        <title>Evolutionary Origins and Diversification of the Mycorrhizal Mutualists.</title>
        <authorList>
            <consortium name="DOE Joint Genome Institute"/>
            <consortium name="Mycorrhizal Genomics Consortium"/>
            <person name="Kohler A."/>
            <person name="Kuo A."/>
            <person name="Nagy L.G."/>
            <person name="Floudas D."/>
            <person name="Copeland A."/>
            <person name="Barry K.W."/>
            <person name="Cichocki N."/>
            <person name="Veneault-Fourrey C."/>
            <person name="LaButti K."/>
            <person name="Lindquist E.A."/>
            <person name="Lipzen A."/>
            <person name="Lundell T."/>
            <person name="Morin E."/>
            <person name="Murat C."/>
            <person name="Riley R."/>
            <person name="Ohm R."/>
            <person name="Sun H."/>
            <person name="Tunlid A."/>
            <person name="Henrissat B."/>
            <person name="Grigoriev I.V."/>
            <person name="Hibbett D.S."/>
            <person name="Martin F."/>
        </authorList>
    </citation>
    <scope>NUCLEOTIDE SEQUENCE [LARGE SCALE GENOMIC DNA]</scope>
    <source>
        <strain evidence="9">MAFF 305830</strain>
    </source>
</reference>
<keyword evidence="5 7" id="KW-1133">Transmembrane helix</keyword>
<dbReference type="AlphaFoldDB" id="A0A0C3BHE1"/>
<feature type="transmembrane region" description="Helical" evidence="7">
    <location>
        <begin position="33"/>
        <end position="53"/>
    </location>
</feature>
<name>A0A0C3BHE1_SERVB</name>
<dbReference type="EMBL" id="KN824283">
    <property type="protein sequence ID" value="KIM30891.1"/>
    <property type="molecule type" value="Genomic_DNA"/>
</dbReference>
<dbReference type="GO" id="GO:0006506">
    <property type="term" value="P:GPI anchor biosynthetic process"/>
    <property type="evidence" value="ECO:0007669"/>
    <property type="project" value="UniProtKB-KW"/>
</dbReference>
<protein>
    <recommendedName>
        <fullName evidence="7">Post-GPI attachment to proteins factor 3</fullName>
    </recommendedName>
</protein>
<organism evidence="8 9">
    <name type="scientific">Serendipita vermifera MAFF 305830</name>
    <dbReference type="NCBI Taxonomy" id="933852"/>
    <lineage>
        <taxon>Eukaryota</taxon>
        <taxon>Fungi</taxon>
        <taxon>Dikarya</taxon>
        <taxon>Basidiomycota</taxon>
        <taxon>Agaricomycotina</taxon>
        <taxon>Agaricomycetes</taxon>
        <taxon>Sebacinales</taxon>
        <taxon>Serendipitaceae</taxon>
        <taxon>Serendipita</taxon>
    </lineage>
</organism>
<feature type="transmembrane region" description="Helical" evidence="7">
    <location>
        <begin position="230"/>
        <end position="248"/>
    </location>
</feature>
<comment type="subcellular location">
    <subcellularLocation>
        <location evidence="1">Endomembrane system</location>
        <topology evidence="1">Multi-pass membrane protein</topology>
    </subcellularLocation>
    <subcellularLocation>
        <location evidence="7">Endoplasmic reticulum membrane</location>
        <topology evidence="7">Multi-pass membrane protein</topology>
    </subcellularLocation>
</comment>
<dbReference type="OrthoDB" id="419770at2759"/>
<dbReference type="PANTHER" id="PTHR13148">
    <property type="entry name" value="PER1-RELATED"/>
    <property type="match status" value="1"/>
</dbReference>
<evidence type="ECO:0000256" key="7">
    <source>
        <dbReference type="RuleBase" id="RU365066"/>
    </source>
</evidence>
<keyword evidence="3 7" id="KW-0812">Transmembrane</keyword>
<sequence length="265" mass="30670">MTSEALASDGRTPVEQYYGKWAFYRLWGMQEPASVLFSLFNFGAHLTGGLRLLREMDEGHPMRSFYLVFILCNLNLWIWSAVFHTRDTPLTEKMDYFSAAFAILSGLFSTVVRLYHLYDSPATASRRRFMIPWASVCVMAFAMHVTYLIRLPRFDYGYNMKANITIGTAYNLLWMFYSLPRPPFTRFLGISNTYRPSFVLVPLFLSLTMMGAVGLEVFDFPPWWRIIDAHSLWHLATAPVVALWYRFLLADAQDLSWEAVAKKLS</sequence>
<gene>
    <name evidence="8" type="ORF">M408DRAFT_327827</name>
</gene>
<keyword evidence="7" id="KW-0256">Endoplasmic reticulum</keyword>
<dbReference type="Proteomes" id="UP000054097">
    <property type="component" value="Unassembled WGS sequence"/>
</dbReference>
<dbReference type="PANTHER" id="PTHR13148:SF0">
    <property type="entry name" value="POST-GPI ATTACHMENT TO PROTEINS FACTOR 3"/>
    <property type="match status" value="1"/>
</dbReference>
<dbReference type="Pfam" id="PF04080">
    <property type="entry name" value="Per1"/>
    <property type="match status" value="1"/>
</dbReference>
<comment type="similarity">
    <text evidence="7">Belongs to the PGAP3 family.</text>
</comment>
<feature type="transmembrane region" description="Helical" evidence="7">
    <location>
        <begin position="96"/>
        <end position="118"/>
    </location>
</feature>
<dbReference type="HOGENOM" id="CLU_032917_1_2_1"/>
<keyword evidence="4" id="KW-0732">Signal</keyword>
<evidence type="ECO:0000256" key="3">
    <source>
        <dbReference type="ARBA" id="ARBA00022692"/>
    </source>
</evidence>
<dbReference type="GO" id="GO:0016788">
    <property type="term" value="F:hydrolase activity, acting on ester bonds"/>
    <property type="evidence" value="ECO:0007669"/>
    <property type="project" value="TreeGrafter"/>
</dbReference>
<keyword evidence="6 7" id="KW-0472">Membrane</keyword>
<feature type="transmembrane region" description="Helical" evidence="7">
    <location>
        <begin position="65"/>
        <end position="84"/>
    </location>
</feature>